<keyword evidence="3" id="KW-0328">Glycosyltransferase</keyword>
<dbReference type="Proteomes" id="UP001580346">
    <property type="component" value="Unassembled WGS sequence"/>
</dbReference>
<feature type="domain" description="Glycosyltransferase 2-like" evidence="2">
    <location>
        <begin position="7"/>
        <end position="103"/>
    </location>
</feature>
<dbReference type="GO" id="GO:0016757">
    <property type="term" value="F:glycosyltransferase activity"/>
    <property type="evidence" value="ECO:0007669"/>
    <property type="project" value="UniProtKB-KW"/>
</dbReference>
<dbReference type="InterPro" id="IPR029044">
    <property type="entry name" value="Nucleotide-diphossugar_trans"/>
</dbReference>
<reference evidence="3 4" key="1">
    <citation type="submission" date="2024-09" db="EMBL/GenBank/DDBJ databases">
        <title>Paenibacillus zeirhizospherea sp. nov., isolated from surface of the maize (Zea mays) roots in a horticulture field, Hungary.</title>
        <authorList>
            <person name="Marton D."/>
            <person name="Farkas M."/>
            <person name="Bedics A."/>
            <person name="Toth E."/>
            <person name="Tancsics A."/>
            <person name="Boka K."/>
            <person name="Maroti G."/>
            <person name="Kriszt B."/>
            <person name="Cserhati M."/>
        </authorList>
    </citation>
    <scope>NUCLEOTIDE SEQUENCE [LARGE SCALE GENOMIC DNA]</scope>
    <source>
        <strain evidence="3 4">KCTC 33519</strain>
    </source>
</reference>
<dbReference type="CDD" id="cd02511">
    <property type="entry name" value="Beta4Glucosyltransferase"/>
    <property type="match status" value="1"/>
</dbReference>
<dbReference type="InterPro" id="IPR001173">
    <property type="entry name" value="Glyco_trans_2-like"/>
</dbReference>
<dbReference type="Pfam" id="PF00535">
    <property type="entry name" value="Glycos_transf_2"/>
    <property type="match status" value="1"/>
</dbReference>
<dbReference type="PANTHER" id="PTHR43630:SF2">
    <property type="entry name" value="GLYCOSYLTRANSFERASE"/>
    <property type="match status" value="1"/>
</dbReference>
<comment type="caution">
    <text evidence="3">The sequence shown here is derived from an EMBL/GenBank/DDBJ whole genome shotgun (WGS) entry which is preliminary data.</text>
</comment>
<dbReference type="Gene3D" id="1.25.40.10">
    <property type="entry name" value="Tetratricopeptide repeat domain"/>
    <property type="match status" value="1"/>
</dbReference>
<dbReference type="Gene3D" id="3.90.550.10">
    <property type="entry name" value="Spore Coat Polysaccharide Biosynthesis Protein SpsA, Chain A"/>
    <property type="match status" value="1"/>
</dbReference>
<dbReference type="PROSITE" id="PS50005">
    <property type="entry name" value="TPR"/>
    <property type="match status" value="1"/>
</dbReference>
<name>A0ABV5AZP4_9BACL</name>
<proteinExistence type="predicted"/>
<dbReference type="PANTHER" id="PTHR43630">
    <property type="entry name" value="POLY-BETA-1,6-N-ACETYL-D-GLUCOSAMINE SYNTHASE"/>
    <property type="match status" value="1"/>
</dbReference>
<evidence type="ECO:0000313" key="4">
    <source>
        <dbReference type="Proteomes" id="UP001580346"/>
    </source>
</evidence>
<dbReference type="SUPFAM" id="SSF48452">
    <property type="entry name" value="TPR-like"/>
    <property type="match status" value="1"/>
</dbReference>
<sequence>MDKPSISLCMIVRNEEKYLPKCLSSVQRIVDEIIIVDTGSTDDTVAIAKAFGAKVIQMPWQDSFADARNRSFEEATGDWILWLDADEEMDVNEADKLKELLTRDAIREQRIEGIQFVFYNYVDGGGVESVLLHRMVRNRPQYRFEERVHEQILPNMLKSNPHLQLGQVDIHIHHYGYLSQNVVRQGKIQRNVALLQQAISEHPDIPTYSYNLGVELFRSKDFAGAVESFDTFLNKSADLPVPLVSSAHKYRLTALVELGRYHDLIQDSMASISQFPGFTDLYHLRAIGFSSLGETGEAIDVLRKALSMGPAEEGYPSIAGHGTFLTCLDLGKLYEHVGNPRDADVYFTFGSVMVSDPRIRVRESAMTSLSFDDPRINSKNRRSIQDHGI</sequence>
<evidence type="ECO:0000256" key="1">
    <source>
        <dbReference type="PROSITE-ProRule" id="PRU00339"/>
    </source>
</evidence>
<dbReference type="EC" id="2.4.-.-" evidence="3"/>
<evidence type="ECO:0000259" key="2">
    <source>
        <dbReference type="Pfam" id="PF00535"/>
    </source>
</evidence>
<accession>A0ABV5AZP4</accession>
<dbReference type="InterPro" id="IPR019734">
    <property type="entry name" value="TPR_rpt"/>
</dbReference>
<feature type="repeat" description="TPR" evidence="1">
    <location>
        <begin position="279"/>
        <end position="312"/>
    </location>
</feature>
<protein>
    <submittedName>
        <fullName evidence="3">Glycosyltransferase</fullName>
        <ecNumber evidence="3">2.4.-.-</ecNumber>
    </submittedName>
</protein>
<gene>
    <name evidence="3" type="ORF">ACE41H_23405</name>
</gene>
<keyword evidence="3" id="KW-0808">Transferase</keyword>
<organism evidence="3 4">
    <name type="scientific">Paenibacillus enshidis</name>
    <dbReference type="NCBI Taxonomy" id="1458439"/>
    <lineage>
        <taxon>Bacteria</taxon>
        <taxon>Bacillati</taxon>
        <taxon>Bacillota</taxon>
        <taxon>Bacilli</taxon>
        <taxon>Bacillales</taxon>
        <taxon>Paenibacillaceae</taxon>
        <taxon>Paenibacillus</taxon>
    </lineage>
</organism>
<dbReference type="SUPFAM" id="SSF53448">
    <property type="entry name" value="Nucleotide-diphospho-sugar transferases"/>
    <property type="match status" value="1"/>
</dbReference>
<dbReference type="InterPro" id="IPR011990">
    <property type="entry name" value="TPR-like_helical_dom_sf"/>
</dbReference>
<evidence type="ECO:0000313" key="3">
    <source>
        <dbReference type="EMBL" id="MFB5269708.1"/>
    </source>
</evidence>
<dbReference type="EMBL" id="JBHHMI010000037">
    <property type="protein sequence ID" value="MFB5269708.1"/>
    <property type="molecule type" value="Genomic_DNA"/>
</dbReference>
<keyword evidence="4" id="KW-1185">Reference proteome</keyword>
<keyword evidence="1" id="KW-0802">TPR repeat</keyword>
<dbReference type="RefSeq" id="WP_375357978.1">
    <property type="nucleotide sequence ID" value="NZ_JBHHMI010000037.1"/>
</dbReference>